<dbReference type="RefSeq" id="WP_191739745.1">
    <property type="nucleotide sequence ID" value="NZ_JACSQB010000048.1"/>
</dbReference>
<dbReference type="EMBL" id="JACSQB010000048">
    <property type="protein sequence ID" value="MBD8046776.1"/>
    <property type="molecule type" value="Genomic_DNA"/>
</dbReference>
<evidence type="ECO:0000313" key="2">
    <source>
        <dbReference type="EMBL" id="MBD8046776.1"/>
    </source>
</evidence>
<dbReference type="Proteomes" id="UP000627166">
    <property type="component" value="Unassembled WGS sequence"/>
</dbReference>
<dbReference type="InterPro" id="IPR049239">
    <property type="entry name" value="DUF6874"/>
</dbReference>
<dbReference type="Pfam" id="PF21779">
    <property type="entry name" value="DUF6874"/>
    <property type="match status" value="1"/>
</dbReference>
<feature type="domain" description="DUF6874" evidence="1">
    <location>
        <begin position="6"/>
        <end position="84"/>
    </location>
</feature>
<organism evidence="2 3">
    <name type="scientific">Clostridium faecium</name>
    <dbReference type="NCBI Taxonomy" id="2762223"/>
    <lineage>
        <taxon>Bacteria</taxon>
        <taxon>Bacillati</taxon>
        <taxon>Bacillota</taxon>
        <taxon>Clostridia</taxon>
        <taxon>Eubacteriales</taxon>
        <taxon>Clostridiaceae</taxon>
        <taxon>Clostridium</taxon>
    </lineage>
</organism>
<keyword evidence="3" id="KW-1185">Reference proteome</keyword>
<name>A0ABR8YRB4_9CLOT</name>
<protein>
    <recommendedName>
        <fullName evidence="1">DUF6874 domain-containing protein</fullName>
    </recommendedName>
</protein>
<reference evidence="2 3" key="1">
    <citation type="submission" date="2020-08" db="EMBL/GenBank/DDBJ databases">
        <title>A Genomic Blueprint of the Chicken Gut Microbiome.</title>
        <authorList>
            <person name="Gilroy R."/>
            <person name="Ravi A."/>
            <person name="Getino M."/>
            <person name="Pursley I."/>
            <person name="Horton D.L."/>
            <person name="Alikhan N.-F."/>
            <person name="Baker D."/>
            <person name="Gharbi K."/>
            <person name="Hall N."/>
            <person name="Watson M."/>
            <person name="Adriaenssens E.M."/>
            <person name="Foster-Nyarko E."/>
            <person name="Jarju S."/>
            <person name="Secka A."/>
            <person name="Antonio M."/>
            <person name="Oren A."/>
            <person name="Chaudhuri R."/>
            <person name="La Ragione R.M."/>
            <person name="Hildebrand F."/>
            <person name="Pallen M.J."/>
        </authorList>
    </citation>
    <scope>NUCLEOTIDE SEQUENCE [LARGE SCALE GENOMIC DNA]</scope>
    <source>
        <strain evidence="2 3">N37</strain>
    </source>
</reference>
<proteinExistence type="predicted"/>
<evidence type="ECO:0000313" key="3">
    <source>
        <dbReference type="Proteomes" id="UP000627166"/>
    </source>
</evidence>
<accession>A0ABR8YRB4</accession>
<comment type="caution">
    <text evidence="2">The sequence shown here is derived from an EMBL/GenBank/DDBJ whole genome shotgun (WGS) entry which is preliminary data.</text>
</comment>
<sequence length="84" mass="9957">MSKNENLKVIAKIVERAENKGLLMFDRLSLMMDLEFTVKEFDLRLEDLLNADDFNFSHDICGIQNNINRAEKKMENFFIPRFAR</sequence>
<gene>
    <name evidence="2" type="ORF">H9637_06925</name>
</gene>
<evidence type="ECO:0000259" key="1">
    <source>
        <dbReference type="Pfam" id="PF21779"/>
    </source>
</evidence>